<gene>
    <name evidence="7" type="ORF">A2557_01025</name>
</gene>
<dbReference type="Pfam" id="PF02900">
    <property type="entry name" value="LigB"/>
    <property type="match status" value="1"/>
</dbReference>
<dbReference type="AlphaFoldDB" id="A0A1F6GZI8"/>
<dbReference type="Proteomes" id="UP000177583">
    <property type="component" value="Unassembled WGS sequence"/>
</dbReference>
<protein>
    <recommendedName>
        <fullName evidence="6">Extradiol ring-cleavage dioxygenase class III enzyme subunit B domain-containing protein</fullName>
    </recommendedName>
</protein>
<dbReference type="PANTHER" id="PTHR30096:SF0">
    <property type="entry name" value="4,5-DOPA DIOXYGENASE EXTRADIOL-LIKE PROTEIN"/>
    <property type="match status" value="1"/>
</dbReference>
<keyword evidence="4" id="KW-0862">Zinc</keyword>
<sequence>MGRIVKPKLPSLFVTHGAPLWLTDPKMQGLFGAWGQTLGHPKAILVLSAHWYSPQLSLGETKAHEALVYDFYGFPRELYQLQYPAPGAGEWVARIGGLAGGPLPVVEGRGLDHGVWVPLYHLWPKAEIPVLQLSLPRNATPRDLFGLGQRLAPLREEGVLLVGSGSMTHNLGELDWSNPDQPEPWAAEFDRWVAERLENWQLEALLDWEAKAPLARKNHPTVEHFLPLFFAAGAGWGERVTFPLTGFQFGSLSYRSAQFG</sequence>
<name>A0A1F6GZI8_9PROT</name>
<dbReference type="CDD" id="cd07363">
    <property type="entry name" value="45_DOPA_Dioxygenase"/>
    <property type="match status" value="1"/>
</dbReference>
<dbReference type="GO" id="GO:0008198">
    <property type="term" value="F:ferrous iron binding"/>
    <property type="evidence" value="ECO:0007669"/>
    <property type="project" value="InterPro"/>
</dbReference>
<evidence type="ECO:0000313" key="8">
    <source>
        <dbReference type="Proteomes" id="UP000177583"/>
    </source>
</evidence>
<keyword evidence="5" id="KW-0560">Oxidoreductase</keyword>
<reference evidence="7 8" key="1">
    <citation type="journal article" date="2016" name="Nat. Commun.">
        <title>Thousands of microbial genomes shed light on interconnected biogeochemical processes in an aquifer system.</title>
        <authorList>
            <person name="Anantharaman K."/>
            <person name="Brown C.T."/>
            <person name="Hug L.A."/>
            <person name="Sharon I."/>
            <person name="Castelle C.J."/>
            <person name="Probst A.J."/>
            <person name="Thomas B.C."/>
            <person name="Singh A."/>
            <person name="Wilkins M.J."/>
            <person name="Karaoz U."/>
            <person name="Brodie E.L."/>
            <person name="Williams K.H."/>
            <person name="Hubbard S.S."/>
            <person name="Banfield J.F."/>
        </authorList>
    </citation>
    <scope>NUCLEOTIDE SEQUENCE [LARGE SCALE GENOMIC DNA]</scope>
</reference>
<dbReference type="EMBL" id="MFNF01000015">
    <property type="protein sequence ID" value="OGH03558.1"/>
    <property type="molecule type" value="Genomic_DNA"/>
</dbReference>
<organism evidence="7 8">
    <name type="scientific">Candidatus Lambdaproteobacteria bacterium RIFOXYD2_FULL_56_26</name>
    <dbReference type="NCBI Taxonomy" id="1817773"/>
    <lineage>
        <taxon>Bacteria</taxon>
        <taxon>Pseudomonadati</taxon>
        <taxon>Pseudomonadota</taxon>
        <taxon>Candidatus Lambdaproteobacteria</taxon>
    </lineage>
</organism>
<feature type="domain" description="Extradiol ring-cleavage dioxygenase class III enzyme subunit B" evidence="6">
    <location>
        <begin position="40"/>
        <end position="241"/>
    </location>
</feature>
<dbReference type="SUPFAM" id="SSF53213">
    <property type="entry name" value="LigB-like"/>
    <property type="match status" value="1"/>
</dbReference>
<evidence type="ECO:0000256" key="3">
    <source>
        <dbReference type="ARBA" id="ARBA00022723"/>
    </source>
</evidence>
<proteinExistence type="inferred from homology"/>
<evidence type="ECO:0000256" key="1">
    <source>
        <dbReference type="ARBA" id="ARBA00001947"/>
    </source>
</evidence>
<keyword evidence="3" id="KW-0479">Metal-binding</keyword>
<dbReference type="GO" id="GO:0016702">
    <property type="term" value="F:oxidoreductase activity, acting on single donors with incorporation of molecular oxygen, incorporation of two atoms of oxygen"/>
    <property type="evidence" value="ECO:0007669"/>
    <property type="project" value="UniProtKB-ARBA"/>
</dbReference>
<comment type="caution">
    <text evidence="7">The sequence shown here is derived from an EMBL/GenBank/DDBJ whole genome shotgun (WGS) entry which is preliminary data.</text>
</comment>
<dbReference type="Gene3D" id="3.40.830.10">
    <property type="entry name" value="LigB-like"/>
    <property type="match status" value="1"/>
</dbReference>
<evidence type="ECO:0000313" key="7">
    <source>
        <dbReference type="EMBL" id="OGH03558.1"/>
    </source>
</evidence>
<evidence type="ECO:0000256" key="2">
    <source>
        <dbReference type="ARBA" id="ARBA00007581"/>
    </source>
</evidence>
<evidence type="ECO:0000256" key="4">
    <source>
        <dbReference type="ARBA" id="ARBA00022833"/>
    </source>
</evidence>
<comment type="cofactor">
    <cofactor evidence="1">
        <name>Zn(2+)</name>
        <dbReference type="ChEBI" id="CHEBI:29105"/>
    </cofactor>
</comment>
<accession>A0A1F6GZI8</accession>
<dbReference type="PIRSF" id="PIRSF006157">
    <property type="entry name" value="Doxgns_DODA"/>
    <property type="match status" value="1"/>
</dbReference>
<evidence type="ECO:0000259" key="6">
    <source>
        <dbReference type="Pfam" id="PF02900"/>
    </source>
</evidence>
<evidence type="ECO:0000256" key="5">
    <source>
        <dbReference type="ARBA" id="ARBA00023002"/>
    </source>
</evidence>
<dbReference type="PANTHER" id="PTHR30096">
    <property type="entry name" value="4,5-DOPA DIOXYGENASE EXTRADIOL-LIKE PROTEIN"/>
    <property type="match status" value="1"/>
</dbReference>
<dbReference type="InterPro" id="IPR014436">
    <property type="entry name" value="Extradiol_dOase_DODA"/>
</dbReference>
<dbReference type="GO" id="GO:0008270">
    <property type="term" value="F:zinc ion binding"/>
    <property type="evidence" value="ECO:0007669"/>
    <property type="project" value="InterPro"/>
</dbReference>
<comment type="similarity">
    <text evidence="2">Belongs to the DODA-type extradiol aromatic ring-opening dioxygenase family.</text>
</comment>
<dbReference type="InterPro" id="IPR004183">
    <property type="entry name" value="Xdiol_dOase_suB"/>
</dbReference>